<dbReference type="Gene3D" id="3.30.70.360">
    <property type="match status" value="1"/>
</dbReference>
<keyword evidence="3 9" id="KW-0479">Metal-binding</keyword>
<evidence type="ECO:0000256" key="9">
    <source>
        <dbReference type="PIRSR" id="PIRSR037215-2"/>
    </source>
</evidence>
<dbReference type="AlphaFoldDB" id="A0A933W0P3"/>
<evidence type="ECO:0000259" key="10">
    <source>
        <dbReference type="Pfam" id="PF07687"/>
    </source>
</evidence>
<dbReference type="NCBIfam" id="TIGR01882">
    <property type="entry name" value="peptidase-T"/>
    <property type="match status" value="1"/>
</dbReference>
<dbReference type="Pfam" id="PF07687">
    <property type="entry name" value="M20_dimer"/>
    <property type="match status" value="1"/>
</dbReference>
<feature type="binding site" evidence="9">
    <location>
        <position position="147"/>
    </location>
    <ligand>
        <name>Zn(2+)</name>
        <dbReference type="ChEBI" id="CHEBI:29105"/>
        <label>1</label>
    </ligand>
</feature>
<reference evidence="11" key="1">
    <citation type="submission" date="2020-07" db="EMBL/GenBank/DDBJ databases">
        <title>Huge and variable diversity of episymbiotic CPR bacteria and DPANN archaea in groundwater ecosystems.</title>
        <authorList>
            <person name="He C.Y."/>
            <person name="Keren R."/>
            <person name="Whittaker M."/>
            <person name="Farag I.F."/>
            <person name="Doudna J."/>
            <person name="Cate J.H.D."/>
            <person name="Banfield J.F."/>
        </authorList>
    </citation>
    <scope>NUCLEOTIDE SEQUENCE</scope>
    <source>
        <strain evidence="11">NC_groundwater_1813_Pr3_B-0.1um_71_17</strain>
    </source>
</reference>
<evidence type="ECO:0000256" key="2">
    <source>
        <dbReference type="ARBA" id="ARBA00022670"/>
    </source>
</evidence>
<dbReference type="CDD" id="cd03892">
    <property type="entry name" value="M20_peptT"/>
    <property type="match status" value="1"/>
</dbReference>
<keyword evidence="4 11" id="KW-0378">Hydrolase</keyword>
<dbReference type="PROSITE" id="PS00758">
    <property type="entry name" value="ARGE_DAPE_CPG2_1"/>
    <property type="match status" value="1"/>
</dbReference>
<evidence type="ECO:0000256" key="4">
    <source>
        <dbReference type="ARBA" id="ARBA00022801"/>
    </source>
</evidence>
<dbReference type="GO" id="GO:0006518">
    <property type="term" value="P:peptide metabolic process"/>
    <property type="evidence" value="ECO:0007669"/>
    <property type="project" value="InterPro"/>
</dbReference>
<dbReference type="GO" id="GO:0008237">
    <property type="term" value="F:metallopeptidase activity"/>
    <property type="evidence" value="ECO:0007669"/>
    <property type="project" value="UniProtKB-KW"/>
</dbReference>
<dbReference type="InterPro" id="IPR002933">
    <property type="entry name" value="Peptidase_M20"/>
</dbReference>
<dbReference type="PROSITE" id="PS00759">
    <property type="entry name" value="ARGE_DAPE_CPG2_2"/>
    <property type="match status" value="1"/>
</dbReference>
<comment type="cofactor">
    <cofactor evidence="9">
        <name>Zn(2+)</name>
        <dbReference type="ChEBI" id="CHEBI:29105"/>
    </cofactor>
    <text evidence="9">Binds 2 Zn(2+) ions per subunit.</text>
</comment>
<dbReference type="GO" id="GO:0006508">
    <property type="term" value="P:proteolysis"/>
    <property type="evidence" value="ECO:0007669"/>
    <property type="project" value="UniProtKB-UniRule"/>
</dbReference>
<evidence type="ECO:0000256" key="7">
    <source>
        <dbReference type="NCBIfam" id="TIGR01882"/>
    </source>
</evidence>
<dbReference type="Gene3D" id="3.40.630.10">
    <property type="entry name" value="Zn peptidases"/>
    <property type="match status" value="1"/>
</dbReference>
<evidence type="ECO:0000313" key="12">
    <source>
        <dbReference type="Proteomes" id="UP000696931"/>
    </source>
</evidence>
<dbReference type="InterPro" id="IPR001261">
    <property type="entry name" value="ArgE/DapE_CS"/>
</dbReference>
<dbReference type="SUPFAM" id="SSF53187">
    <property type="entry name" value="Zn-dependent exopeptidases"/>
    <property type="match status" value="1"/>
</dbReference>
<comment type="caution">
    <text evidence="11">The sequence shown here is derived from an EMBL/GenBank/DDBJ whole genome shotgun (WGS) entry which is preliminary data.</text>
</comment>
<dbReference type="InterPro" id="IPR010161">
    <property type="entry name" value="Peptidase_M20B"/>
</dbReference>
<evidence type="ECO:0000256" key="3">
    <source>
        <dbReference type="ARBA" id="ARBA00022723"/>
    </source>
</evidence>
<protein>
    <recommendedName>
        <fullName evidence="7">Peptidase T</fullName>
        <ecNumber evidence="7">3.4.11.4</ecNumber>
    </recommendedName>
</protein>
<feature type="binding site" evidence="9">
    <location>
        <position position="387"/>
    </location>
    <ligand>
        <name>Zn(2+)</name>
        <dbReference type="ChEBI" id="CHEBI:29105"/>
        <label>2</label>
    </ligand>
</feature>
<keyword evidence="2" id="KW-0645">Protease</keyword>
<keyword evidence="5 9" id="KW-0862">Zinc</keyword>
<comment type="similarity">
    <text evidence="1">Belongs to the peptidase M20B family.</text>
</comment>
<name>A0A933W0P3_UNCEI</name>
<evidence type="ECO:0000313" key="11">
    <source>
        <dbReference type="EMBL" id="MBI5168175.1"/>
    </source>
</evidence>
<feature type="active site" evidence="8">
    <location>
        <position position="86"/>
    </location>
</feature>
<dbReference type="GO" id="GO:0045148">
    <property type="term" value="F:tripeptide aminopeptidase activity"/>
    <property type="evidence" value="ECO:0007669"/>
    <property type="project" value="UniProtKB-UniRule"/>
</dbReference>
<proteinExistence type="inferred from homology"/>
<dbReference type="EC" id="3.4.11.4" evidence="7"/>
<sequence length="416" mass="45149">MSADLREAILERFLRYVKYDTQSNPASTTVPSTAKQLVLSNVLVDELKALGLSDAFLDDKGIVMATLPANTKKANVPVIGLLAHVDTSPEMSGENVKPIVHRAWAGGDIVLPDDPTAVIRPSELPALAARKGEDIVTASGKTLLGADDKSGVAVIMAVLEHLLAHPEIPHGTIRVAFTPDEEIGRGVRPFDVKRFGAYCAYTLDGEGRGRMDAETFSADAMTVTFQGFNTHPGLATNVMVNSIKVASDFVNRLPKNGLAPETTADREGFVHPMGMEASVDRTTVKFIIRDFETPGLAVKEALVEKLAKETCADWPGSSVTFTVSNSYRNMRDVLAKVPDVVENLREAMRRANVTIDEGRIRGGTDGSILSEMGLPTPNLFCGMHEFHSRLEWVSAHDMEKSAEVVLQLAQVWEEKA</sequence>
<dbReference type="Proteomes" id="UP000696931">
    <property type="component" value="Unassembled WGS sequence"/>
</dbReference>
<dbReference type="EMBL" id="JACRIW010000015">
    <property type="protein sequence ID" value="MBI5168175.1"/>
    <property type="molecule type" value="Genomic_DNA"/>
</dbReference>
<feature type="binding site" evidence="9">
    <location>
        <position position="147"/>
    </location>
    <ligand>
        <name>Zn(2+)</name>
        <dbReference type="ChEBI" id="CHEBI:29105"/>
        <label>2</label>
    </ligand>
</feature>
<keyword evidence="6" id="KW-0482">Metalloprotease</keyword>
<dbReference type="PANTHER" id="PTHR42994:SF1">
    <property type="entry name" value="PEPTIDASE T"/>
    <property type="match status" value="1"/>
</dbReference>
<dbReference type="GO" id="GO:0008270">
    <property type="term" value="F:zinc ion binding"/>
    <property type="evidence" value="ECO:0007669"/>
    <property type="project" value="InterPro"/>
</dbReference>
<keyword evidence="11" id="KW-0031">Aminopeptidase</keyword>
<dbReference type="SUPFAM" id="SSF55031">
    <property type="entry name" value="Bacterial exopeptidase dimerisation domain"/>
    <property type="match status" value="1"/>
</dbReference>
<dbReference type="GO" id="GO:0005829">
    <property type="term" value="C:cytosol"/>
    <property type="evidence" value="ECO:0007669"/>
    <property type="project" value="TreeGrafter"/>
</dbReference>
<accession>A0A933W0P3</accession>
<dbReference type="InterPro" id="IPR036264">
    <property type="entry name" value="Bact_exopeptidase_dim_dom"/>
</dbReference>
<organism evidence="11 12">
    <name type="scientific">Eiseniibacteriota bacterium</name>
    <dbReference type="NCBI Taxonomy" id="2212470"/>
    <lineage>
        <taxon>Bacteria</taxon>
        <taxon>Candidatus Eiseniibacteriota</taxon>
    </lineage>
</organism>
<evidence type="ECO:0000256" key="1">
    <source>
        <dbReference type="ARBA" id="ARBA00009692"/>
    </source>
</evidence>
<dbReference type="InterPro" id="IPR011650">
    <property type="entry name" value="Peptidase_M20_dimer"/>
</dbReference>
<dbReference type="Pfam" id="PF01546">
    <property type="entry name" value="Peptidase_M20"/>
    <property type="match status" value="1"/>
</dbReference>
<dbReference type="NCBIfam" id="NF009920">
    <property type="entry name" value="PRK13381.1"/>
    <property type="match status" value="1"/>
</dbReference>
<feature type="binding site" evidence="9">
    <location>
        <position position="84"/>
    </location>
    <ligand>
        <name>Zn(2+)</name>
        <dbReference type="ChEBI" id="CHEBI:29105"/>
        <label>1</label>
    </ligand>
</feature>
<feature type="active site" description="Proton acceptor" evidence="8">
    <location>
        <position position="181"/>
    </location>
</feature>
<dbReference type="PANTHER" id="PTHR42994">
    <property type="entry name" value="PEPTIDASE T"/>
    <property type="match status" value="1"/>
</dbReference>
<feature type="domain" description="Peptidase M20 dimerisation" evidence="10">
    <location>
        <begin position="215"/>
        <end position="302"/>
    </location>
</feature>
<evidence type="ECO:0000256" key="6">
    <source>
        <dbReference type="ARBA" id="ARBA00023049"/>
    </source>
</evidence>
<feature type="binding site" evidence="9">
    <location>
        <position position="204"/>
    </location>
    <ligand>
        <name>Zn(2+)</name>
        <dbReference type="ChEBI" id="CHEBI:29105"/>
        <label>1</label>
    </ligand>
</feature>
<feature type="binding site" evidence="9">
    <location>
        <position position="182"/>
    </location>
    <ligand>
        <name>Zn(2+)</name>
        <dbReference type="ChEBI" id="CHEBI:29105"/>
        <label>2</label>
    </ligand>
</feature>
<gene>
    <name evidence="11" type="primary">pepT</name>
    <name evidence="11" type="ORF">HZA61_01675</name>
</gene>
<evidence type="ECO:0000256" key="8">
    <source>
        <dbReference type="PIRSR" id="PIRSR037215-1"/>
    </source>
</evidence>
<dbReference type="NCBIfam" id="NF003976">
    <property type="entry name" value="PRK05469.1"/>
    <property type="match status" value="1"/>
</dbReference>
<dbReference type="PIRSF" id="PIRSF037215">
    <property type="entry name" value="Peptidase_M20B"/>
    <property type="match status" value="1"/>
</dbReference>
<evidence type="ECO:0000256" key="5">
    <source>
        <dbReference type="ARBA" id="ARBA00022833"/>
    </source>
</evidence>